<dbReference type="AlphaFoldDB" id="A0A937XFN4"/>
<evidence type="ECO:0000256" key="6">
    <source>
        <dbReference type="ARBA" id="ARBA00022777"/>
    </source>
</evidence>
<evidence type="ECO:0000313" key="12">
    <source>
        <dbReference type="Proteomes" id="UP000779900"/>
    </source>
</evidence>
<dbReference type="SMART" id="SM00387">
    <property type="entry name" value="HATPase_c"/>
    <property type="match status" value="1"/>
</dbReference>
<dbReference type="InterPro" id="IPR003594">
    <property type="entry name" value="HATPase_dom"/>
</dbReference>
<dbReference type="Pfam" id="PF13185">
    <property type="entry name" value="GAF_2"/>
    <property type="match status" value="1"/>
</dbReference>
<gene>
    <name evidence="11" type="ORF">FJY68_01775</name>
</gene>
<keyword evidence="8" id="KW-0902">Two-component regulatory system</keyword>
<keyword evidence="6" id="KW-0418">Kinase</keyword>
<dbReference type="EC" id="2.7.13.3" evidence="2"/>
<sequence length="463" mass="52221">MTEARRRLSSIIKEDESSTPVNGPEMRTPEDSAGPLHEAAVQMVIEDLKHLWFSGKSLFEVLDVVFETMRHIIPFDRMSVAFYNEETGMVVSRWVRSDTEVKRVDKGYWAELKGSSLEPILRTGRPRIINNLEQHLAARPDSRATQDILKDGVMSNLTCPLRAGDRAIGLLFFSSRKPDNYQPSHIDTFLAVADSLSLAVEKVKYLDDLAQAKHNYAQILYFVAHELKAPLASIVTLGQTLTEGYLGKLTPQQAEKVQRMIANSNYLVNLVRDYLDLSQIETGELRYHPGPAVDLVEEVIRPMVEIQSTAARARGMTIETDLEYLVAPCDATLLKVVFNNLLGNAVRYGRENSKILVRLVRRSFSDYADSGEHVRQYWALFSVRNEGVGFAPEQKQKLFARFQRLNHPEHKGVTGSGLGLYISRQIVIRHGGEITADSEPGKWTEFRFRIPLRQEAPLASTPA</sequence>
<dbReference type="InterPro" id="IPR003661">
    <property type="entry name" value="HisK_dim/P_dom"/>
</dbReference>
<proteinExistence type="predicted"/>
<evidence type="ECO:0000256" key="2">
    <source>
        <dbReference type="ARBA" id="ARBA00012438"/>
    </source>
</evidence>
<feature type="region of interest" description="Disordered" evidence="9">
    <location>
        <begin position="1"/>
        <end position="33"/>
    </location>
</feature>
<dbReference type="SMART" id="SM00388">
    <property type="entry name" value="HisKA"/>
    <property type="match status" value="1"/>
</dbReference>
<dbReference type="Gene3D" id="3.30.565.10">
    <property type="entry name" value="Histidine kinase-like ATPase, C-terminal domain"/>
    <property type="match status" value="1"/>
</dbReference>
<dbReference type="InterPro" id="IPR003018">
    <property type="entry name" value="GAF"/>
</dbReference>
<dbReference type="PRINTS" id="PR00344">
    <property type="entry name" value="BCTRLSENSOR"/>
</dbReference>
<evidence type="ECO:0000259" key="10">
    <source>
        <dbReference type="PROSITE" id="PS50109"/>
    </source>
</evidence>
<protein>
    <recommendedName>
        <fullName evidence="2">histidine kinase</fullName>
        <ecNumber evidence="2">2.7.13.3</ecNumber>
    </recommendedName>
</protein>
<evidence type="ECO:0000256" key="4">
    <source>
        <dbReference type="ARBA" id="ARBA00022679"/>
    </source>
</evidence>
<keyword evidence="7" id="KW-0067">ATP-binding</keyword>
<dbReference type="EMBL" id="VGIR01000006">
    <property type="protein sequence ID" value="MBM3330564.1"/>
    <property type="molecule type" value="Genomic_DNA"/>
</dbReference>
<dbReference type="InterPro" id="IPR029016">
    <property type="entry name" value="GAF-like_dom_sf"/>
</dbReference>
<feature type="domain" description="Histidine kinase" evidence="10">
    <location>
        <begin position="222"/>
        <end position="454"/>
    </location>
</feature>
<organism evidence="11 12">
    <name type="scientific">candidate division WOR-3 bacterium</name>
    <dbReference type="NCBI Taxonomy" id="2052148"/>
    <lineage>
        <taxon>Bacteria</taxon>
        <taxon>Bacteria division WOR-3</taxon>
    </lineage>
</organism>
<dbReference type="Proteomes" id="UP000779900">
    <property type="component" value="Unassembled WGS sequence"/>
</dbReference>
<dbReference type="InterPro" id="IPR050351">
    <property type="entry name" value="BphY/WalK/GraS-like"/>
</dbReference>
<keyword evidence="5" id="KW-0547">Nucleotide-binding</keyword>
<evidence type="ECO:0000256" key="8">
    <source>
        <dbReference type="ARBA" id="ARBA00023012"/>
    </source>
</evidence>
<keyword evidence="3" id="KW-0597">Phosphoprotein</keyword>
<dbReference type="InterPro" id="IPR036890">
    <property type="entry name" value="HATPase_C_sf"/>
</dbReference>
<dbReference type="Pfam" id="PF00512">
    <property type="entry name" value="HisKA"/>
    <property type="match status" value="1"/>
</dbReference>
<dbReference type="GO" id="GO:0000155">
    <property type="term" value="F:phosphorelay sensor kinase activity"/>
    <property type="evidence" value="ECO:0007669"/>
    <property type="project" value="InterPro"/>
</dbReference>
<dbReference type="SUPFAM" id="SSF47384">
    <property type="entry name" value="Homodimeric domain of signal transducing histidine kinase"/>
    <property type="match status" value="1"/>
</dbReference>
<evidence type="ECO:0000313" key="11">
    <source>
        <dbReference type="EMBL" id="MBM3330564.1"/>
    </source>
</evidence>
<dbReference type="Gene3D" id="1.10.287.130">
    <property type="match status" value="1"/>
</dbReference>
<dbReference type="SMART" id="SM00065">
    <property type="entry name" value="GAF"/>
    <property type="match status" value="1"/>
</dbReference>
<dbReference type="Gene3D" id="3.30.450.40">
    <property type="match status" value="1"/>
</dbReference>
<dbReference type="SUPFAM" id="SSF55781">
    <property type="entry name" value="GAF domain-like"/>
    <property type="match status" value="1"/>
</dbReference>
<dbReference type="GO" id="GO:0007234">
    <property type="term" value="P:osmosensory signaling via phosphorelay pathway"/>
    <property type="evidence" value="ECO:0007669"/>
    <property type="project" value="TreeGrafter"/>
</dbReference>
<dbReference type="PANTHER" id="PTHR42878:SF7">
    <property type="entry name" value="SENSOR HISTIDINE KINASE GLRK"/>
    <property type="match status" value="1"/>
</dbReference>
<dbReference type="InterPro" id="IPR004358">
    <property type="entry name" value="Sig_transdc_His_kin-like_C"/>
</dbReference>
<dbReference type="PANTHER" id="PTHR42878">
    <property type="entry name" value="TWO-COMPONENT HISTIDINE KINASE"/>
    <property type="match status" value="1"/>
</dbReference>
<dbReference type="InterPro" id="IPR036097">
    <property type="entry name" value="HisK_dim/P_sf"/>
</dbReference>
<dbReference type="PROSITE" id="PS50109">
    <property type="entry name" value="HIS_KIN"/>
    <property type="match status" value="1"/>
</dbReference>
<keyword evidence="4" id="KW-0808">Transferase</keyword>
<dbReference type="Pfam" id="PF02518">
    <property type="entry name" value="HATPase_c"/>
    <property type="match status" value="1"/>
</dbReference>
<evidence type="ECO:0000256" key="7">
    <source>
        <dbReference type="ARBA" id="ARBA00022840"/>
    </source>
</evidence>
<feature type="compositionally biased region" description="Basic and acidic residues" evidence="9">
    <location>
        <begin position="1"/>
        <end position="16"/>
    </location>
</feature>
<dbReference type="GO" id="GO:0000156">
    <property type="term" value="F:phosphorelay response regulator activity"/>
    <property type="evidence" value="ECO:0007669"/>
    <property type="project" value="TreeGrafter"/>
</dbReference>
<reference evidence="11" key="1">
    <citation type="submission" date="2019-03" db="EMBL/GenBank/DDBJ databases">
        <title>Lake Tanganyika Metagenome-Assembled Genomes (MAGs).</title>
        <authorList>
            <person name="Tran P."/>
        </authorList>
    </citation>
    <scope>NUCLEOTIDE SEQUENCE</scope>
    <source>
        <strain evidence="11">K_DeepCast_150m_m2_040</strain>
    </source>
</reference>
<evidence type="ECO:0000256" key="1">
    <source>
        <dbReference type="ARBA" id="ARBA00000085"/>
    </source>
</evidence>
<dbReference type="SUPFAM" id="SSF55874">
    <property type="entry name" value="ATPase domain of HSP90 chaperone/DNA topoisomerase II/histidine kinase"/>
    <property type="match status" value="1"/>
</dbReference>
<dbReference type="CDD" id="cd00075">
    <property type="entry name" value="HATPase"/>
    <property type="match status" value="1"/>
</dbReference>
<dbReference type="CDD" id="cd00082">
    <property type="entry name" value="HisKA"/>
    <property type="match status" value="1"/>
</dbReference>
<name>A0A937XFN4_UNCW3</name>
<dbReference type="GO" id="GO:0005524">
    <property type="term" value="F:ATP binding"/>
    <property type="evidence" value="ECO:0007669"/>
    <property type="project" value="UniProtKB-KW"/>
</dbReference>
<evidence type="ECO:0000256" key="5">
    <source>
        <dbReference type="ARBA" id="ARBA00022741"/>
    </source>
</evidence>
<dbReference type="InterPro" id="IPR005467">
    <property type="entry name" value="His_kinase_dom"/>
</dbReference>
<evidence type="ECO:0000256" key="3">
    <source>
        <dbReference type="ARBA" id="ARBA00022553"/>
    </source>
</evidence>
<dbReference type="GO" id="GO:0030295">
    <property type="term" value="F:protein kinase activator activity"/>
    <property type="evidence" value="ECO:0007669"/>
    <property type="project" value="TreeGrafter"/>
</dbReference>
<comment type="caution">
    <text evidence="11">The sequence shown here is derived from an EMBL/GenBank/DDBJ whole genome shotgun (WGS) entry which is preliminary data.</text>
</comment>
<evidence type="ECO:0000256" key="9">
    <source>
        <dbReference type="SAM" id="MobiDB-lite"/>
    </source>
</evidence>
<accession>A0A937XFN4</accession>
<comment type="catalytic activity">
    <reaction evidence="1">
        <text>ATP + protein L-histidine = ADP + protein N-phospho-L-histidine.</text>
        <dbReference type="EC" id="2.7.13.3"/>
    </reaction>
</comment>